<dbReference type="STRING" id="1076935.U4L2F4"/>
<gene>
    <name evidence="1" type="ORF">PCON_09617</name>
</gene>
<evidence type="ECO:0000313" key="2">
    <source>
        <dbReference type="Proteomes" id="UP000018144"/>
    </source>
</evidence>
<name>U4L2F4_PYROM</name>
<keyword evidence="2" id="KW-1185">Reference proteome</keyword>
<dbReference type="GO" id="GO:0015937">
    <property type="term" value="P:coenzyme A biosynthetic process"/>
    <property type="evidence" value="ECO:0007669"/>
    <property type="project" value="TreeGrafter"/>
</dbReference>
<reference evidence="1 2" key="1">
    <citation type="journal article" date="2013" name="PLoS Genet.">
        <title>The genome and development-dependent transcriptomes of Pyronema confluens: a window into fungal evolution.</title>
        <authorList>
            <person name="Traeger S."/>
            <person name="Altegoer F."/>
            <person name="Freitag M."/>
            <person name="Gabaldon T."/>
            <person name="Kempken F."/>
            <person name="Kumar A."/>
            <person name="Marcet-Houben M."/>
            <person name="Poggeler S."/>
            <person name="Stajich J.E."/>
            <person name="Nowrousian M."/>
        </authorList>
    </citation>
    <scope>NUCLEOTIDE SEQUENCE [LARGE SCALE GENOMIC DNA]</scope>
    <source>
        <strain evidence="2">CBS 100304</strain>
        <tissue evidence="1">Vegetative mycelium</tissue>
    </source>
</reference>
<dbReference type="AlphaFoldDB" id="U4L2F4"/>
<accession>U4L2F4</accession>
<dbReference type="EMBL" id="HF935502">
    <property type="protein sequence ID" value="CCX10024.1"/>
    <property type="molecule type" value="Genomic_DNA"/>
</dbReference>
<protein>
    <submittedName>
        <fullName evidence="1">Similar to Phosphopantetheine adenylyltransferase acc. no. Q9ZPV8</fullName>
    </submittedName>
</protein>
<dbReference type="Gene3D" id="3.40.50.620">
    <property type="entry name" value="HUPs"/>
    <property type="match status" value="1"/>
</dbReference>
<dbReference type="PANTHER" id="PTHR10695">
    <property type="entry name" value="DEPHOSPHO-COA KINASE-RELATED"/>
    <property type="match status" value="1"/>
</dbReference>
<keyword evidence="1" id="KW-0808">Transferase</keyword>
<dbReference type="InterPro" id="IPR014729">
    <property type="entry name" value="Rossmann-like_a/b/a_fold"/>
</dbReference>
<dbReference type="OrthoDB" id="330671at2759"/>
<dbReference type="PANTHER" id="PTHR10695:SF46">
    <property type="entry name" value="BIFUNCTIONAL COENZYME A SYNTHASE-RELATED"/>
    <property type="match status" value="1"/>
</dbReference>
<dbReference type="GO" id="GO:0004140">
    <property type="term" value="F:dephospho-CoA kinase activity"/>
    <property type="evidence" value="ECO:0007669"/>
    <property type="project" value="TreeGrafter"/>
</dbReference>
<dbReference type="eggNOG" id="KOG3351">
    <property type="taxonomic scope" value="Eukaryota"/>
</dbReference>
<sequence length="382" mass="41526">MESAASTVPATASTAVSDNVTAALVLNSIPQTCSITRAVNYWTPSITETYARINTYGAPTLLYIGVPPPFDITSRRKSFPAVQKLLTEVYALCFKLAAECSVQVDVRVVLLDDNDSADDNAFGPVIRTEQLADMQLWDALLVTRNDQGYQNQGQFLGATMSPNLRVYYVSPGTLERGENGDAIPEAEGEREEHSIVAVGGTFDHLHLGHKLLLTCTAFMAASPSYPTTRLIIGLTGPEMLKDKKHAEQMEAYQYRSTRVLEFLRGIVDLAPFDSRGPLATSEVDGVTICTFTEYDRGDDSKKVVVEISELSDPFGPTITEEGVTALVVTKETESGGAAVNKRREEKGWNTLEVGVVDLLMDGGEKLSSTKLRRMADEGASVN</sequence>
<dbReference type="GO" id="GO:0016779">
    <property type="term" value="F:nucleotidyltransferase activity"/>
    <property type="evidence" value="ECO:0007669"/>
    <property type="project" value="UniProtKB-KW"/>
</dbReference>
<evidence type="ECO:0000313" key="1">
    <source>
        <dbReference type="EMBL" id="CCX10024.1"/>
    </source>
</evidence>
<organism evidence="1 2">
    <name type="scientific">Pyronema omphalodes (strain CBS 100304)</name>
    <name type="common">Pyronema confluens</name>
    <dbReference type="NCBI Taxonomy" id="1076935"/>
    <lineage>
        <taxon>Eukaryota</taxon>
        <taxon>Fungi</taxon>
        <taxon>Dikarya</taxon>
        <taxon>Ascomycota</taxon>
        <taxon>Pezizomycotina</taxon>
        <taxon>Pezizomycetes</taxon>
        <taxon>Pezizales</taxon>
        <taxon>Pyronemataceae</taxon>
        <taxon>Pyronema</taxon>
    </lineage>
</organism>
<dbReference type="Proteomes" id="UP000018144">
    <property type="component" value="Unassembled WGS sequence"/>
</dbReference>
<keyword evidence="1" id="KW-0548">Nucleotidyltransferase</keyword>
<dbReference type="SUPFAM" id="SSF52374">
    <property type="entry name" value="Nucleotidylyl transferase"/>
    <property type="match status" value="1"/>
</dbReference>
<proteinExistence type="predicted"/>